<evidence type="ECO:0000313" key="3">
    <source>
        <dbReference type="EMBL" id="MFC7600282.1"/>
    </source>
</evidence>
<evidence type="ECO:0000313" key="4">
    <source>
        <dbReference type="Proteomes" id="UP001596514"/>
    </source>
</evidence>
<feature type="compositionally biased region" description="Low complexity" evidence="1">
    <location>
        <begin position="215"/>
        <end position="234"/>
    </location>
</feature>
<reference evidence="4" key="1">
    <citation type="journal article" date="2019" name="Int. J. Syst. Evol. Microbiol.">
        <title>The Global Catalogue of Microorganisms (GCM) 10K type strain sequencing project: providing services to taxonomists for standard genome sequencing and annotation.</title>
        <authorList>
            <consortium name="The Broad Institute Genomics Platform"/>
            <consortium name="The Broad Institute Genome Sequencing Center for Infectious Disease"/>
            <person name="Wu L."/>
            <person name="Ma J."/>
        </authorList>
    </citation>
    <scope>NUCLEOTIDE SEQUENCE [LARGE SCALE GENOMIC DNA]</scope>
    <source>
        <strain evidence="4">JCM 10083</strain>
    </source>
</reference>
<keyword evidence="2" id="KW-0732">Signal</keyword>
<feature type="region of interest" description="Disordered" evidence="1">
    <location>
        <begin position="211"/>
        <end position="234"/>
    </location>
</feature>
<organism evidence="3 4">
    <name type="scientific">Streptosporangium amethystogenes subsp. fukuiense</name>
    <dbReference type="NCBI Taxonomy" id="698418"/>
    <lineage>
        <taxon>Bacteria</taxon>
        <taxon>Bacillati</taxon>
        <taxon>Actinomycetota</taxon>
        <taxon>Actinomycetes</taxon>
        <taxon>Streptosporangiales</taxon>
        <taxon>Streptosporangiaceae</taxon>
        <taxon>Streptosporangium</taxon>
    </lineage>
</organism>
<evidence type="ECO:0000256" key="1">
    <source>
        <dbReference type="SAM" id="MobiDB-lite"/>
    </source>
</evidence>
<gene>
    <name evidence="3" type="ORF">ACFQVD_09245</name>
</gene>
<dbReference type="Proteomes" id="UP001596514">
    <property type="component" value="Unassembled WGS sequence"/>
</dbReference>
<dbReference type="EMBL" id="JBHTEE010000001">
    <property type="protein sequence ID" value="MFC7600282.1"/>
    <property type="molecule type" value="Genomic_DNA"/>
</dbReference>
<dbReference type="Pfam" id="PF11301">
    <property type="entry name" value="DUF3103"/>
    <property type="match status" value="1"/>
</dbReference>
<dbReference type="InterPro" id="IPR021452">
    <property type="entry name" value="DUF3103"/>
</dbReference>
<feature type="chain" id="PRO_5045771929" evidence="2">
    <location>
        <begin position="26"/>
        <end position="401"/>
    </location>
</feature>
<protein>
    <submittedName>
        <fullName evidence="3">DUF3103 family protein</fullName>
    </submittedName>
</protein>
<proteinExistence type="predicted"/>
<evidence type="ECO:0000256" key="2">
    <source>
        <dbReference type="SAM" id="SignalP"/>
    </source>
</evidence>
<accession>A0ABW2SVF4</accession>
<name>A0ABW2SVF4_9ACTN</name>
<sequence length="401" mass="42955">MKKVVGLAAFALATTLMGTVAPTMAAADPLPPGQSAKLKAAESAATMDGFKRMLAEQIARRLDNGEFKAVLNRELAGDGQADLAALFASVPGAQDLTDYTRQADSKILQLKGLQTEGEGESLLEVSADPATVKRVAAGEKPLVMFTPSKDEKFVRTVTAYDSAGRTHELDARRAPKQAVLVVGLNERKTAELGQQVIRKALTEAGVTGVDRKAAEAQQPTAQAAEAQQPTAQAAGTPRWAAQIYRITNYNDHEPWYKGGPEIYAWTMGAGTDGKARVDSIEMPYITDEGTTYSNVNQVLIEWSNFSWTAVDVVFMERDDNADLSGLAKAIVEGVLVATGNGQYVAIADKVISALPSDWVTDSDDWVDSCYSVQAGRAGQIKSMPCAARPVGMEVRLISNWI</sequence>
<feature type="signal peptide" evidence="2">
    <location>
        <begin position="1"/>
        <end position="25"/>
    </location>
</feature>
<keyword evidence="4" id="KW-1185">Reference proteome</keyword>
<dbReference type="RefSeq" id="WP_343964253.1">
    <property type="nucleotide sequence ID" value="NZ_BAAAGK010000022.1"/>
</dbReference>
<comment type="caution">
    <text evidence="3">The sequence shown here is derived from an EMBL/GenBank/DDBJ whole genome shotgun (WGS) entry which is preliminary data.</text>
</comment>